<dbReference type="InterPro" id="IPR029016">
    <property type="entry name" value="GAF-like_dom_sf"/>
</dbReference>
<keyword evidence="8" id="KW-0614">Plasmid</keyword>
<evidence type="ECO:0000259" key="6">
    <source>
        <dbReference type="PROSITE" id="PS51078"/>
    </source>
</evidence>
<dbReference type="InterPro" id="IPR036390">
    <property type="entry name" value="WH_DNA-bd_sf"/>
</dbReference>
<dbReference type="InterPro" id="IPR050707">
    <property type="entry name" value="HTH_MetabolicPath_Reg"/>
</dbReference>
<dbReference type="PANTHER" id="PTHR30136:SF35">
    <property type="entry name" value="HTH-TYPE TRANSCRIPTIONAL REGULATOR RV1719"/>
    <property type="match status" value="1"/>
</dbReference>
<dbReference type="RefSeq" id="WP_244705570.1">
    <property type="nucleotide sequence ID" value="NZ_BAAADN010000021.1"/>
</dbReference>
<dbReference type="PROSITE" id="PS51078">
    <property type="entry name" value="ICLR_ED"/>
    <property type="match status" value="1"/>
</dbReference>
<feature type="domain" description="IclR-ED" evidence="6">
    <location>
        <begin position="69"/>
        <end position="251"/>
    </location>
</feature>
<dbReference type="InterPro" id="IPR005471">
    <property type="entry name" value="Tscrpt_reg_IclR_N"/>
</dbReference>
<keyword evidence="2" id="KW-0238">DNA-binding</keyword>
<keyword evidence="4" id="KW-0175">Coiled coil</keyword>
<reference evidence="7" key="1">
    <citation type="journal article" date="2014" name="Int. J. Syst. Evol. Microbiol.">
        <title>Complete genome sequence of Corynebacterium casei LMG S-19264T (=DSM 44701T), isolated from a smear-ripened cheese.</title>
        <authorList>
            <consortium name="US DOE Joint Genome Institute (JGI-PGF)"/>
            <person name="Walter F."/>
            <person name="Albersmeier A."/>
            <person name="Kalinowski J."/>
            <person name="Ruckert C."/>
        </authorList>
    </citation>
    <scope>NUCLEOTIDE SEQUENCE</scope>
    <source>
        <strain evidence="7">JCM 12289</strain>
    </source>
</reference>
<dbReference type="GeneID" id="71763337"/>
<dbReference type="InterPro" id="IPR036388">
    <property type="entry name" value="WH-like_DNA-bd_sf"/>
</dbReference>
<dbReference type="GO" id="GO:0045892">
    <property type="term" value="P:negative regulation of DNA-templated transcription"/>
    <property type="evidence" value="ECO:0007669"/>
    <property type="project" value="TreeGrafter"/>
</dbReference>
<dbReference type="Pfam" id="PF09339">
    <property type="entry name" value="HTH_IclR"/>
    <property type="match status" value="1"/>
</dbReference>
<evidence type="ECO:0000313" key="7">
    <source>
        <dbReference type="EMBL" id="GAA0457908.1"/>
    </source>
</evidence>
<dbReference type="SUPFAM" id="SSF46785">
    <property type="entry name" value="Winged helix' DNA-binding domain"/>
    <property type="match status" value="1"/>
</dbReference>
<evidence type="ECO:0000313" key="9">
    <source>
        <dbReference type="Proteomes" id="UP000830542"/>
    </source>
</evidence>
<proteinExistence type="predicted"/>
<gene>
    <name evidence="7" type="ORF">GCM10008985_12570</name>
    <name evidence="8" type="ORF">MUK72_15775</name>
</gene>
<accession>A0AAV3SER5</accession>
<geneLocation type="plasmid" evidence="8 9">
    <name>unnamed1</name>
</geneLocation>
<feature type="domain" description="HTH iclR-type" evidence="5">
    <location>
        <begin position="9"/>
        <end position="68"/>
    </location>
</feature>
<dbReference type="PROSITE" id="PS51077">
    <property type="entry name" value="HTH_ICLR"/>
    <property type="match status" value="1"/>
</dbReference>
<dbReference type="Proteomes" id="UP001500962">
    <property type="component" value="Unassembled WGS sequence"/>
</dbReference>
<dbReference type="PANTHER" id="PTHR30136">
    <property type="entry name" value="HELIX-TURN-HELIX TRANSCRIPTIONAL REGULATOR, ICLR FAMILY"/>
    <property type="match status" value="1"/>
</dbReference>
<dbReference type="SUPFAM" id="SSF55781">
    <property type="entry name" value="GAF domain-like"/>
    <property type="match status" value="1"/>
</dbReference>
<keyword evidence="1" id="KW-0805">Transcription regulation</keyword>
<dbReference type="InterPro" id="IPR014757">
    <property type="entry name" value="Tscrpt_reg_IclR_C"/>
</dbReference>
<dbReference type="Gene3D" id="3.30.450.40">
    <property type="match status" value="1"/>
</dbReference>
<evidence type="ECO:0000256" key="4">
    <source>
        <dbReference type="SAM" id="Coils"/>
    </source>
</evidence>
<feature type="coiled-coil region" evidence="4">
    <location>
        <begin position="165"/>
        <end position="192"/>
    </location>
</feature>
<evidence type="ECO:0000256" key="1">
    <source>
        <dbReference type="ARBA" id="ARBA00023015"/>
    </source>
</evidence>
<dbReference type="InterPro" id="IPR011991">
    <property type="entry name" value="ArsR-like_HTH"/>
</dbReference>
<evidence type="ECO:0000313" key="8">
    <source>
        <dbReference type="EMBL" id="UOO96650.1"/>
    </source>
</evidence>
<dbReference type="EMBL" id="CP095006">
    <property type="protein sequence ID" value="UOO96650.1"/>
    <property type="molecule type" value="Genomic_DNA"/>
</dbReference>
<dbReference type="GO" id="GO:0003677">
    <property type="term" value="F:DNA binding"/>
    <property type="evidence" value="ECO:0007669"/>
    <property type="project" value="UniProtKB-KW"/>
</dbReference>
<protein>
    <submittedName>
        <fullName evidence="7">IclR family transcriptional regulator</fullName>
    </submittedName>
</protein>
<organism evidence="7 10">
    <name type="scientific">Halococcus dombrowskii</name>
    <dbReference type="NCBI Taxonomy" id="179637"/>
    <lineage>
        <taxon>Archaea</taxon>
        <taxon>Methanobacteriati</taxon>
        <taxon>Methanobacteriota</taxon>
        <taxon>Stenosarchaea group</taxon>
        <taxon>Halobacteria</taxon>
        <taxon>Halobacteriales</taxon>
        <taxon>Halococcaceae</taxon>
        <taxon>Halococcus</taxon>
    </lineage>
</organism>
<evidence type="ECO:0000259" key="5">
    <source>
        <dbReference type="PROSITE" id="PS51077"/>
    </source>
</evidence>
<evidence type="ECO:0000256" key="3">
    <source>
        <dbReference type="ARBA" id="ARBA00023163"/>
    </source>
</evidence>
<dbReference type="GO" id="GO:0003700">
    <property type="term" value="F:DNA-binding transcription factor activity"/>
    <property type="evidence" value="ECO:0007669"/>
    <property type="project" value="TreeGrafter"/>
</dbReference>
<dbReference type="AlphaFoldDB" id="A0AAV3SER5"/>
<dbReference type="KEGG" id="hdo:MUK72_15775"/>
<evidence type="ECO:0000313" key="10">
    <source>
        <dbReference type="Proteomes" id="UP001500962"/>
    </source>
</evidence>
<dbReference type="Pfam" id="PF01614">
    <property type="entry name" value="IclR_C"/>
    <property type="match status" value="1"/>
</dbReference>
<reference evidence="7" key="3">
    <citation type="submission" date="2023-12" db="EMBL/GenBank/DDBJ databases">
        <authorList>
            <person name="Sun Q."/>
            <person name="Inoue M."/>
        </authorList>
    </citation>
    <scope>NUCLEOTIDE SEQUENCE</scope>
    <source>
        <strain evidence="7">JCM 12289</strain>
    </source>
</reference>
<dbReference type="Gene3D" id="1.10.10.10">
    <property type="entry name" value="Winged helix-like DNA-binding domain superfamily/Winged helix DNA-binding domain"/>
    <property type="match status" value="1"/>
</dbReference>
<sequence>MTTPDRPRVKATATSFAILEAVRDRDGAGVTELARELDLAKSAVYKHLMTLTRLGYLVKEDTTYYLSLTFQGFGTRARERYPIYIAEPAIDNLAGTTGNVVNFMIYENGQGIYAYQARAPTAAEPPIPEYTHVPLHATAGGKAILAYLPAEERERAIADGLTSFTEKTITDRDELEDELQSVRDRRTAFEREEFTEGYQCVGSPIIGSNAQPVGAVSVSGSTAEMTGKRLEEDMTGLVVSTAKSIENETLSE</sequence>
<evidence type="ECO:0000256" key="2">
    <source>
        <dbReference type="ARBA" id="ARBA00023125"/>
    </source>
</evidence>
<reference evidence="8" key="2">
    <citation type="submission" date="2022-04" db="EMBL/GenBank/DDBJ databases">
        <title>Sequencing and genomic assembly of Halococcus dombrowskii.</title>
        <authorList>
            <person name="Lim S.W."/>
            <person name="MacLea K.S."/>
        </authorList>
    </citation>
    <scope>NUCLEOTIDE SEQUENCE</scope>
    <source>
        <strain evidence="8">H4</strain>
        <plasmid evidence="8">unnamed1</plasmid>
    </source>
</reference>
<keyword evidence="3" id="KW-0804">Transcription</keyword>
<name>A0AAV3SER5_HALDO</name>
<dbReference type="Proteomes" id="UP000830542">
    <property type="component" value="Plasmid unnamed1"/>
</dbReference>
<dbReference type="CDD" id="cd00090">
    <property type="entry name" value="HTH_ARSR"/>
    <property type="match status" value="1"/>
</dbReference>
<dbReference type="EMBL" id="BAAADN010000021">
    <property type="protein sequence ID" value="GAA0457908.1"/>
    <property type="molecule type" value="Genomic_DNA"/>
</dbReference>
<keyword evidence="9" id="KW-1185">Reference proteome</keyword>
<dbReference type="SMART" id="SM00346">
    <property type="entry name" value="HTH_ICLR"/>
    <property type="match status" value="1"/>
</dbReference>